<feature type="domain" description="DZIP3-like HEPN" evidence="1">
    <location>
        <begin position="47"/>
        <end position="179"/>
    </location>
</feature>
<dbReference type="AlphaFoldDB" id="A0A6J8CMJ6"/>
<sequence length="200" mass="23303">MATGVSHKTHYARIGHASQQLMSNIMQELLASYEKPNTLYVRVSGCSRIKRFLKIEDWKKINNAGNNGYSHFDIPLIYTFLRNLCPKIMPSKGWDHPTDPLPTEVSLGDDVERCRRSRNHILHRGNTTVSEQELNEFFNEFKSIAQRLEVILGKQTNEFVSQFENLRTGCMDEDTEKMYLDNLRELMEKEKDNLESIQTF</sequence>
<name>A0A6J8CMJ6_MYTCO</name>
<dbReference type="Pfam" id="PF18738">
    <property type="entry name" value="HEPN_DZIP3"/>
    <property type="match status" value="1"/>
</dbReference>
<dbReference type="Proteomes" id="UP000507470">
    <property type="component" value="Unassembled WGS sequence"/>
</dbReference>
<dbReference type="InterPro" id="IPR041249">
    <property type="entry name" value="HEPN_DZIP3"/>
</dbReference>
<accession>A0A6J8CMJ6</accession>
<reference evidence="2 3" key="1">
    <citation type="submission" date="2020-06" db="EMBL/GenBank/DDBJ databases">
        <authorList>
            <person name="Li R."/>
            <person name="Bekaert M."/>
        </authorList>
    </citation>
    <scope>NUCLEOTIDE SEQUENCE [LARGE SCALE GENOMIC DNA]</scope>
    <source>
        <strain evidence="3">wild</strain>
    </source>
</reference>
<protein>
    <recommendedName>
        <fullName evidence="1">DZIP3-like HEPN domain-containing protein</fullName>
    </recommendedName>
</protein>
<gene>
    <name evidence="2" type="ORF">MCOR_31672</name>
</gene>
<organism evidence="2 3">
    <name type="scientific">Mytilus coruscus</name>
    <name type="common">Sea mussel</name>
    <dbReference type="NCBI Taxonomy" id="42192"/>
    <lineage>
        <taxon>Eukaryota</taxon>
        <taxon>Metazoa</taxon>
        <taxon>Spiralia</taxon>
        <taxon>Lophotrochozoa</taxon>
        <taxon>Mollusca</taxon>
        <taxon>Bivalvia</taxon>
        <taxon>Autobranchia</taxon>
        <taxon>Pteriomorphia</taxon>
        <taxon>Mytilida</taxon>
        <taxon>Mytiloidea</taxon>
        <taxon>Mytilidae</taxon>
        <taxon>Mytilinae</taxon>
        <taxon>Mytilus</taxon>
    </lineage>
</organism>
<evidence type="ECO:0000313" key="3">
    <source>
        <dbReference type="Proteomes" id="UP000507470"/>
    </source>
</evidence>
<proteinExistence type="predicted"/>
<evidence type="ECO:0000313" key="2">
    <source>
        <dbReference type="EMBL" id="CAC5397215.1"/>
    </source>
</evidence>
<keyword evidence="3" id="KW-1185">Reference proteome</keyword>
<evidence type="ECO:0000259" key="1">
    <source>
        <dbReference type="Pfam" id="PF18738"/>
    </source>
</evidence>
<dbReference type="OrthoDB" id="6147764at2759"/>
<dbReference type="EMBL" id="CACVKT020005668">
    <property type="protein sequence ID" value="CAC5397215.1"/>
    <property type="molecule type" value="Genomic_DNA"/>
</dbReference>